<dbReference type="AlphaFoldDB" id="A0A645ID37"/>
<sequence>MGDRPYPAYAGGNQPVPVYIHDIDIIYAEKDHVGFL</sequence>
<name>A0A645ID37_9ZZZZ</name>
<comment type="caution">
    <text evidence="1">The sequence shown here is derived from an EMBL/GenBank/DDBJ whole genome shotgun (WGS) entry which is preliminary data.</text>
</comment>
<gene>
    <name evidence="1" type="ORF">SDC9_196830</name>
</gene>
<evidence type="ECO:0000313" key="1">
    <source>
        <dbReference type="EMBL" id="MPN49215.1"/>
    </source>
</evidence>
<dbReference type="EMBL" id="VSSQ01112240">
    <property type="protein sequence ID" value="MPN49215.1"/>
    <property type="molecule type" value="Genomic_DNA"/>
</dbReference>
<protein>
    <submittedName>
        <fullName evidence="1">Uncharacterized protein</fullName>
    </submittedName>
</protein>
<accession>A0A645ID37</accession>
<reference evidence="1" key="1">
    <citation type="submission" date="2019-08" db="EMBL/GenBank/DDBJ databases">
        <authorList>
            <person name="Kucharzyk K."/>
            <person name="Murdoch R.W."/>
            <person name="Higgins S."/>
            <person name="Loffler F."/>
        </authorList>
    </citation>
    <scope>NUCLEOTIDE SEQUENCE</scope>
</reference>
<organism evidence="1">
    <name type="scientific">bioreactor metagenome</name>
    <dbReference type="NCBI Taxonomy" id="1076179"/>
    <lineage>
        <taxon>unclassified sequences</taxon>
        <taxon>metagenomes</taxon>
        <taxon>ecological metagenomes</taxon>
    </lineage>
</organism>
<proteinExistence type="predicted"/>